<proteinExistence type="predicted"/>
<organism evidence="2 3">
    <name type="scientific">Rubrivivax gelatinosus</name>
    <name type="common">Rhodocyclus gelatinosus</name>
    <name type="synonym">Rhodopseudomonas gelatinosa</name>
    <dbReference type="NCBI Taxonomy" id="28068"/>
    <lineage>
        <taxon>Bacteria</taxon>
        <taxon>Pseudomonadati</taxon>
        <taxon>Pseudomonadota</taxon>
        <taxon>Betaproteobacteria</taxon>
        <taxon>Burkholderiales</taxon>
        <taxon>Sphaerotilaceae</taxon>
        <taxon>Rubrivivax</taxon>
    </lineage>
</organism>
<dbReference type="Proteomes" id="UP000295106">
    <property type="component" value="Unassembled WGS sequence"/>
</dbReference>
<evidence type="ECO:0000313" key="2">
    <source>
        <dbReference type="EMBL" id="TCP00938.1"/>
    </source>
</evidence>
<name>A0A4V2SGF0_RUBGE</name>
<evidence type="ECO:0000313" key="3">
    <source>
        <dbReference type="Proteomes" id="UP000295106"/>
    </source>
</evidence>
<protein>
    <submittedName>
        <fullName evidence="2">Uncharacterized protein DUF4224</fullName>
    </submittedName>
</protein>
<dbReference type="RefSeq" id="WP_165908521.1">
    <property type="nucleotide sequence ID" value="NZ_CP181386.1"/>
</dbReference>
<sequence>MAGLFLSAAELQELTGFRSARGQARWLDQHHWRYALTNSRQPRVAREYFAARVGAGSMATAAAVDAAARAAQPNFAALNRR</sequence>
<dbReference type="Pfam" id="PF13986">
    <property type="entry name" value="DUF4224"/>
    <property type="match status" value="1"/>
</dbReference>
<reference evidence="2 3" key="1">
    <citation type="submission" date="2019-03" db="EMBL/GenBank/DDBJ databases">
        <title>Genomic Encyclopedia of Type Strains, Phase IV (KMG-IV): sequencing the most valuable type-strain genomes for metagenomic binning, comparative biology and taxonomic classification.</title>
        <authorList>
            <person name="Goeker M."/>
        </authorList>
    </citation>
    <scope>NUCLEOTIDE SEQUENCE [LARGE SCALE GENOMIC DNA]</scope>
    <source>
        <strain evidence="2 3">DSM 1709</strain>
    </source>
</reference>
<comment type="caution">
    <text evidence="2">The sequence shown here is derived from an EMBL/GenBank/DDBJ whole genome shotgun (WGS) entry which is preliminary data.</text>
</comment>
<gene>
    <name evidence="2" type="ORF">EV684_111143</name>
</gene>
<accession>A0A4V2SGF0</accession>
<dbReference type="InterPro" id="IPR025319">
    <property type="entry name" value="DUF4224"/>
</dbReference>
<dbReference type="GeneID" id="99683138"/>
<dbReference type="EMBL" id="SLXD01000011">
    <property type="protein sequence ID" value="TCP00938.1"/>
    <property type="molecule type" value="Genomic_DNA"/>
</dbReference>
<feature type="domain" description="DUF4224" evidence="1">
    <location>
        <begin position="5"/>
        <end position="48"/>
    </location>
</feature>
<evidence type="ECO:0000259" key="1">
    <source>
        <dbReference type="Pfam" id="PF13986"/>
    </source>
</evidence>
<dbReference type="AlphaFoldDB" id="A0A4V2SGF0"/>